<dbReference type="PRINTS" id="PR00109">
    <property type="entry name" value="TYRKINASE"/>
</dbReference>
<evidence type="ECO:0000256" key="2">
    <source>
        <dbReference type="ARBA" id="ARBA00022741"/>
    </source>
</evidence>
<feature type="region of interest" description="Disordered" evidence="5">
    <location>
        <begin position="22"/>
        <end position="134"/>
    </location>
</feature>
<dbReference type="InterPro" id="IPR016024">
    <property type="entry name" value="ARM-type_fold"/>
</dbReference>
<dbReference type="InterPro" id="IPR011989">
    <property type="entry name" value="ARM-like"/>
</dbReference>
<feature type="compositionally biased region" description="Basic and acidic residues" evidence="5">
    <location>
        <begin position="91"/>
        <end position="112"/>
    </location>
</feature>
<sequence>MESKPLMLDALSKLELSMRPQSVPSWLSSDTNHAPKVTALGPRTTSVELVDHTGTASGGGSGSVHGSPHKDKAGPSAPSPSAIRPRAPIGVHKDAVSTADKEFLSKRSEHTSPKRSRHRVRQQAAESKSRRVKQSLVESLRSLEFFDKTNRSRELSTKISVMRPYADPEDNVHFVNIDDSLDQSDDKTLTAREELVVHDSDQHSSDDVAEKPASKYLAKSPESKPSSVPSEVFQIPELPHGQHLVINILSTWGDPFYVGLMGIEIFDHTGHAVHLTDVDKQLSADPPDLNIPDHDRLDPRTVDKLLDKHYFTCDELHAWLAPFSRGQNHFIFVDFDYPLSISMLRIWNYNTTRIHSYRGARYVEISLDEKSIFKGEIRRAPGSVIEDIDDCSECILFTMNQSILQLIEKYEKRNETVLVDCPSIRLIEKYEKRNETVLGMESTGTPLTTESHLSLEGKLAAVTSSGLPVNSDPRLLERPKTGNKTSRSAARGNSLNICSPETGEATSASNHVFTPVTPLPKVAGPTTERPLCCKTIELILEANWGDPYEIGLAGLELLDSNNSPLTISLDNVKVSAPTATDRMQKLVSTHGARHLSTDPKDMWSAPLQEVLMLPPARRAITIDFPDKINIRALKIWNYNTTLEDSFKGTKQISVRIDGVHHIRASLRKAPGNIMDFDFGQFLYLRNNSTKLSHPSRSLVKKQSGMKPIPEVFQQYQTPLFPTGYIIKFVLTSTWGDSFYLGLNGVELYDRENQLIPLFAEIIDAQPRDINVLKEPGASQDVRTLDKLYDGVNSTYDDRHMWLAPHTPSHPNKLVIFFNEPVTISKIRLWNYSKTPKRGVREFEVFLDDVLIYHGILKQAPTLNLSGKWHEQAEAAANAVNMTQTLLFTDDLEVVEAEACNIYLPHDELETSVTFYDNSQQLGAEIGRGGFGIVYGALDLRNGRSVAIKQVSLRDIDKDELLSIETEISLLRKLNHENIVKYHDTIKTHGNLYIVLEYMENGSLAQFIKKFGSLSETLVAMYITQVLRGLAYLHEQGVLHRDVKGANILTTKDGLVKLADFGVAIKLNETQKANSVVGSPYWMAPEVIEMAGWSSASDIWSVGCTIIELLTTKPPYFDLAPMAALFRIVQEDHPPLPQRMSPALHDFIMKCFMKEPRLRSSAEELLVHPWIAQIPKNKVEQSTQLVEESVTSSNDRDAVLNTIKLYEKSSSTTELPVATTGKSSRSLSATNEQSDEEVEDWDDEFGVESNPTPFVLKNDDIKKDSKLKSSAKTVETKPKFQLSKEDANALFGDDVWDDDEEPAISVLSERSTGLDVSRSSSIVSINLSEKPSMNSWDRSSLIPAQNRIVKLQQFVEDPDDDLTFDDIDEKQLLQAAAKQQRAWENNSIASTVVPTKKPLSAFKEDDDMDGDFEFADDQVGNLVLRVGDSRGSNAGSSSGESAHENLFDDELDFDYSSTRDTNQKATARVVELLSLLDPSMEDQVILDACNNLEELFDENVMLRRDLMSQPGVVPNIMEALEMKKMDVLHAVLRVINIIVEGNKKFQENLALAGLVPVIIKLTKQHNPYYLPGDSGREFRVDIPEDNEFSIGVRMEAAKFVRQCCKTSSLTLQMFIACGGLPVLVDFLTLDNTPNVDDDADQLRIALDGIFSVFSIQTIPKNDICRLFVKAGLLKKFVVVFSDIVVSVAAHDTRGPKKNDNTEKSTKINANAIGSVTWTMKELHKTCDIFVQFSQGDAVVKEHMCDGAVLEGELHLETKPALPLIRHSDEFVSAMLKVLKCIRNLSMEPLTLEKLDRAGAIPTLVRLLSDQETEGPSISDVKRKEVENIVLQSMFYLCRINRNRQTHAAQAGVIPLLIKVVRNSSPLKQFALPILCDLAHASPTARAHLWTYDSVTLFLEILEDKYWQIDAIKSISVWLVHDTFKMENVLLVPENLMKIMVCFHNAQDPELENLLEPILEMMSRSVRLNQAFGRSGMFVTEILKRLRLIPKAIVRKNLLKMLKNLFESHTSPIQFLVEYNLRPIVYALAQDENSMILVKEIASQLLQAILVAAGVF</sequence>
<feature type="region of interest" description="Disordered" evidence="5">
    <location>
        <begin position="464"/>
        <end position="508"/>
    </location>
</feature>
<keyword evidence="2 4" id="KW-0547">Nucleotide-binding</keyword>
<dbReference type="OrthoDB" id="8693905at2759"/>
<dbReference type="InterPro" id="IPR027859">
    <property type="entry name" value="KATNIP_dom"/>
</dbReference>
<feature type="compositionally biased region" description="Polar residues" evidence="5">
    <location>
        <begin position="1210"/>
        <end position="1231"/>
    </location>
</feature>
<dbReference type="Gene3D" id="1.10.510.10">
    <property type="entry name" value="Transferase(Phosphotransferase) domain 1"/>
    <property type="match status" value="1"/>
</dbReference>
<reference evidence="8" key="1">
    <citation type="submission" date="2017-03" db="EMBL/GenBank/DDBJ databases">
        <title>Phytopthora megakarya and P. palmivora, two closely related causual agents of cacao black pod achieved similar genome size and gene model numbers by different mechanisms.</title>
        <authorList>
            <person name="Ali S."/>
            <person name="Shao J."/>
            <person name="Larry D.J."/>
            <person name="Kronmiller B."/>
            <person name="Shen D."/>
            <person name="Strem M.D."/>
            <person name="Melnick R.L."/>
            <person name="Guiltinan M.J."/>
            <person name="Tyler B.M."/>
            <person name="Meinhardt L.W."/>
            <person name="Bailey B.A."/>
        </authorList>
    </citation>
    <scope>NUCLEOTIDE SEQUENCE [LARGE SCALE GENOMIC DNA]</scope>
    <source>
        <strain evidence="8">zdho120</strain>
    </source>
</reference>
<dbReference type="InterPro" id="IPR000719">
    <property type="entry name" value="Prot_kinase_dom"/>
</dbReference>
<dbReference type="SUPFAM" id="SSF48371">
    <property type="entry name" value="ARM repeat"/>
    <property type="match status" value="1"/>
</dbReference>
<dbReference type="InterPro" id="IPR001245">
    <property type="entry name" value="Ser-Thr/Tyr_kinase_cat_dom"/>
</dbReference>
<evidence type="ECO:0000259" key="6">
    <source>
        <dbReference type="PROSITE" id="PS50011"/>
    </source>
</evidence>
<protein>
    <submittedName>
        <fullName evidence="7">STE/STE11/CDC15 protein kinase</fullName>
    </submittedName>
</protein>
<dbReference type="InterPro" id="IPR011009">
    <property type="entry name" value="Kinase-like_dom_sf"/>
</dbReference>
<dbReference type="Gene3D" id="1.25.10.10">
    <property type="entry name" value="Leucine-rich Repeat Variant"/>
    <property type="match status" value="2"/>
</dbReference>
<dbReference type="InterPro" id="IPR026704">
    <property type="entry name" value="KATNIP"/>
</dbReference>
<dbReference type="Pfam" id="PF00069">
    <property type="entry name" value="Pkinase"/>
    <property type="match status" value="1"/>
</dbReference>
<dbReference type="FunFam" id="1.10.510.10:FF:000571">
    <property type="entry name" value="Maternal embryonic leucine zipper kinase"/>
    <property type="match status" value="1"/>
</dbReference>
<dbReference type="PROSITE" id="PS00108">
    <property type="entry name" value="PROTEIN_KINASE_ST"/>
    <property type="match status" value="1"/>
</dbReference>
<feature type="domain" description="Protein kinase" evidence="6">
    <location>
        <begin position="919"/>
        <end position="1170"/>
    </location>
</feature>
<keyword evidence="8" id="KW-1185">Reference proteome</keyword>
<dbReference type="PANTHER" id="PTHR21534">
    <property type="entry name" value="KATANIN-INTERACTING PROTEIN"/>
    <property type="match status" value="1"/>
</dbReference>
<gene>
    <name evidence="7" type="ORF">PHMEG_00012184</name>
</gene>
<dbReference type="Pfam" id="PF14652">
    <property type="entry name" value="DUF4457"/>
    <property type="match status" value="2"/>
</dbReference>
<evidence type="ECO:0000313" key="8">
    <source>
        <dbReference type="Proteomes" id="UP000198211"/>
    </source>
</evidence>
<feature type="compositionally biased region" description="Acidic residues" evidence="5">
    <location>
        <begin position="1232"/>
        <end position="1245"/>
    </location>
</feature>
<dbReference type="PROSITE" id="PS00107">
    <property type="entry name" value="PROTEIN_KINASE_ATP"/>
    <property type="match status" value="1"/>
</dbReference>
<dbReference type="PANTHER" id="PTHR21534:SF0">
    <property type="entry name" value="KATANIN-INTERACTING PROTEIN"/>
    <property type="match status" value="1"/>
</dbReference>
<feature type="binding site" evidence="4">
    <location>
        <position position="948"/>
    </location>
    <ligand>
        <name>ATP</name>
        <dbReference type="ChEBI" id="CHEBI:30616"/>
    </ligand>
</feature>
<keyword evidence="7" id="KW-0418">Kinase</keyword>
<feature type="region of interest" description="Disordered" evidence="5">
    <location>
        <begin position="1210"/>
        <end position="1257"/>
    </location>
</feature>
<feature type="compositionally biased region" description="Polar residues" evidence="5">
    <location>
        <begin position="482"/>
        <end position="508"/>
    </location>
</feature>
<evidence type="ECO:0000256" key="1">
    <source>
        <dbReference type="ARBA" id="ARBA00022527"/>
    </source>
</evidence>
<feature type="compositionally biased region" description="Polar residues" evidence="5">
    <location>
        <begin position="22"/>
        <end position="32"/>
    </location>
</feature>
<feature type="compositionally biased region" description="Low complexity" evidence="5">
    <location>
        <begin position="219"/>
        <end position="231"/>
    </location>
</feature>
<dbReference type="InterPro" id="IPR017441">
    <property type="entry name" value="Protein_kinase_ATP_BS"/>
</dbReference>
<proteinExistence type="predicted"/>
<keyword evidence="7" id="KW-0808">Transferase</keyword>
<feature type="region of interest" description="Disordered" evidence="5">
    <location>
        <begin position="196"/>
        <end position="231"/>
    </location>
</feature>
<dbReference type="GO" id="GO:0004674">
    <property type="term" value="F:protein serine/threonine kinase activity"/>
    <property type="evidence" value="ECO:0007669"/>
    <property type="project" value="UniProtKB-KW"/>
</dbReference>
<evidence type="ECO:0000256" key="4">
    <source>
        <dbReference type="PROSITE-ProRule" id="PRU10141"/>
    </source>
</evidence>
<dbReference type="InterPro" id="IPR008271">
    <property type="entry name" value="Ser/Thr_kinase_AS"/>
</dbReference>
<dbReference type="EMBL" id="NBNE01001358">
    <property type="protein sequence ID" value="OWZ14346.1"/>
    <property type="molecule type" value="Genomic_DNA"/>
</dbReference>
<dbReference type="STRING" id="4795.A0A225W9D4"/>
<dbReference type="PROSITE" id="PS50011">
    <property type="entry name" value="PROTEIN_KINASE_DOM"/>
    <property type="match status" value="1"/>
</dbReference>
<name>A0A225W9D4_9STRA</name>
<dbReference type="CDD" id="cd06627">
    <property type="entry name" value="STKc_Cdc7_like"/>
    <property type="match status" value="1"/>
</dbReference>
<dbReference type="SMART" id="SM00220">
    <property type="entry name" value="S_TKc"/>
    <property type="match status" value="1"/>
</dbReference>
<dbReference type="Proteomes" id="UP000198211">
    <property type="component" value="Unassembled WGS sequence"/>
</dbReference>
<organism evidence="7 8">
    <name type="scientific">Phytophthora megakarya</name>
    <dbReference type="NCBI Taxonomy" id="4795"/>
    <lineage>
        <taxon>Eukaryota</taxon>
        <taxon>Sar</taxon>
        <taxon>Stramenopiles</taxon>
        <taxon>Oomycota</taxon>
        <taxon>Peronosporomycetes</taxon>
        <taxon>Peronosporales</taxon>
        <taxon>Peronosporaceae</taxon>
        <taxon>Phytophthora</taxon>
    </lineage>
</organism>
<accession>A0A225W9D4</accession>
<keyword evidence="1" id="KW-0723">Serine/threonine-protein kinase</keyword>
<feature type="compositionally biased region" description="Basic and acidic residues" evidence="5">
    <location>
        <begin position="196"/>
        <end position="213"/>
    </location>
</feature>
<evidence type="ECO:0000256" key="5">
    <source>
        <dbReference type="SAM" id="MobiDB-lite"/>
    </source>
</evidence>
<dbReference type="SUPFAM" id="SSF56112">
    <property type="entry name" value="Protein kinase-like (PK-like)"/>
    <property type="match status" value="1"/>
</dbReference>
<feature type="compositionally biased region" description="Low complexity" evidence="5">
    <location>
        <begin position="75"/>
        <end position="89"/>
    </location>
</feature>
<evidence type="ECO:0000256" key="3">
    <source>
        <dbReference type="ARBA" id="ARBA00022840"/>
    </source>
</evidence>
<keyword evidence="3 4" id="KW-0067">ATP-binding</keyword>
<comment type="caution">
    <text evidence="7">The sequence shown here is derived from an EMBL/GenBank/DDBJ whole genome shotgun (WGS) entry which is preliminary data.</text>
</comment>
<evidence type="ECO:0000313" key="7">
    <source>
        <dbReference type="EMBL" id="OWZ14346.1"/>
    </source>
</evidence>
<dbReference type="GO" id="GO:0005524">
    <property type="term" value="F:ATP binding"/>
    <property type="evidence" value="ECO:0007669"/>
    <property type="project" value="UniProtKB-UniRule"/>
</dbReference>